<evidence type="ECO:0000313" key="3">
    <source>
        <dbReference type="EMBL" id="CRK80708.1"/>
    </source>
</evidence>
<dbReference type="STRING" id="1499688.BN000_00596"/>
<reference evidence="4" key="1">
    <citation type="submission" date="2015-05" db="EMBL/GenBank/DDBJ databases">
        <authorList>
            <person name="Urmite Genomes"/>
        </authorList>
    </citation>
    <scope>NUCLEOTIDE SEQUENCE [LARGE SCALE GENOMIC DNA]</scope>
    <source>
        <strain evidence="4">LF1</strain>
    </source>
</reference>
<dbReference type="NCBIfam" id="NF047446">
    <property type="entry name" value="barrel_OmpL47"/>
    <property type="match status" value="3"/>
</dbReference>
<dbReference type="SUPFAM" id="SSF52317">
    <property type="entry name" value="Class I glutamine amidotransferase-like"/>
    <property type="match status" value="1"/>
</dbReference>
<keyword evidence="2" id="KW-0732">Signal</keyword>
<dbReference type="PANTHER" id="PTHR12969:SF7">
    <property type="entry name" value="INTRAFLAGELLAR TRANSPORT PROTEIN 52 HOMOLOG"/>
    <property type="match status" value="1"/>
</dbReference>
<gene>
    <name evidence="3" type="ORF">BN000_00596</name>
</gene>
<dbReference type="InterPro" id="IPR029062">
    <property type="entry name" value="Class_I_gatase-like"/>
</dbReference>
<sequence length="1173" mass="126528" precursor="true">MEMNSKLWKKYVATILTAFLLLFNANSSLLVAAASNTSSADSVNVSASAVTLPNGTGKKVLFDNTHGQTAGAADWVIDGGFSDFANGLRTDGFTVEQLERQIPYTFGEQAVTYDKLKNYDVFIIGEANIPYKKSEQDAMLQYVNNGGSIFFIADHYNADRNKNRWDASEVFNGYRRGAFDNPAKGMNTEEASSPAMQGLQSSDWLGTNFGIRFRYNALGDANATDLVAVDQSFGITQGVKAVAMHAGSTLAVLDPKKAKGIVYIPTNVPSWASAVDQGVYNGGGRAEGPFAAISKLGAGKAAFIGDSSPVEDATPKYLREENGKAKTTYDGYKEVNDSTFLVQTVEWLAMKESYTSLDQVPGLQLDEPTKQLPMEEPAASTEPQPEPWAKPDAGYKWYDPTTFKPGSYGASTITNPDPGKAVYKFVHQATLPSQQEFQIRVTVDQLQPGQTVTALKAGIYLAGGEQIARFKNDNGTWSDYGYSPDINVTADVTGHASKDLTVQIKPGKQGAASLRLKQGTNNIITESVNIANVPAEPLPGDKPPVPGIVSIQNARQAQDETLVTVEGVITSEPGAFGGQGFYLQDGTAGIYVFQSAVGYHVGDNISITATKTTYNSEVELTNPVVVEKKGTADIPGSQIQTAINDENQGRIIKLENVTIQNITSVNPTGSFEFDAAGQNGTTHVRVDARTGITLDAFKQQYHEGSKVHITGISSIFKGTYQLKPLSMNHFEPAEAADVSAPISSVTVDGVYGENNYNAKDVTLTFTANDGEGSGVAKTEYRLNGGEWTTVDGNVTVSTEGQNSIEYRSIDKAGNIEETKTIQVWIDKQAPLTSLNIDGESGENNYNTKDVTLTFTANDGEGSGVAKTEYRFNGGEWTTVDGNVTISTEGKNVIDYRSTDKAGNVEEVQNILVWIDKHAPQTTAHVDGVSGENNYNVKVATLTFTANDGKGSGVAKTEYRLNGGEWNTVNGNVTISTEGKNVVEYRSIDNAGNVEVVQSIQLWIVKQAIQITISGPLSFYQTDEIIPASVKIESYVSSLKSVTYKLDGLSIEGLDKVSPITLLPGKHTLVVTAEDKLGNKEQQTFTFETLIDIQHLDELISVGYNKDFITSKGTAQSLLAKVEAIQKAKNKNEQRNQIKALENEVNAKVGKSITNSFGLLILMDLQSITSTELQ</sequence>
<dbReference type="InterPro" id="IPR058094">
    <property type="entry name" value="Ig-like_OmpL47-like"/>
</dbReference>
<dbReference type="Proteomes" id="UP000199087">
    <property type="component" value="Unassembled WGS sequence"/>
</dbReference>
<dbReference type="CDD" id="cd04486">
    <property type="entry name" value="YhcR_OBF_like"/>
    <property type="match status" value="1"/>
</dbReference>
<evidence type="ECO:0000256" key="1">
    <source>
        <dbReference type="SAM" id="Coils"/>
    </source>
</evidence>
<evidence type="ECO:0000313" key="4">
    <source>
        <dbReference type="Proteomes" id="UP000199087"/>
    </source>
</evidence>
<feature type="coiled-coil region" evidence="1">
    <location>
        <begin position="1114"/>
        <end position="1150"/>
    </location>
</feature>
<evidence type="ECO:0008006" key="5">
    <source>
        <dbReference type="Google" id="ProtNLM"/>
    </source>
</evidence>
<dbReference type="InterPro" id="IPR039975">
    <property type="entry name" value="IFT52"/>
</dbReference>
<organism evidence="3 4">
    <name type="scientific">Neobacillus massiliamazoniensis</name>
    <dbReference type="NCBI Taxonomy" id="1499688"/>
    <lineage>
        <taxon>Bacteria</taxon>
        <taxon>Bacillati</taxon>
        <taxon>Bacillota</taxon>
        <taxon>Bacilli</taxon>
        <taxon>Bacillales</taxon>
        <taxon>Bacillaceae</taxon>
        <taxon>Neobacillus</taxon>
    </lineage>
</organism>
<dbReference type="Gene3D" id="3.40.50.880">
    <property type="match status" value="1"/>
</dbReference>
<dbReference type="EMBL" id="CVRB01000001">
    <property type="protein sequence ID" value="CRK80708.1"/>
    <property type="molecule type" value="Genomic_DNA"/>
</dbReference>
<name>A0A0U1NSK9_9BACI</name>
<dbReference type="AlphaFoldDB" id="A0A0U1NSK9"/>
<keyword evidence="4" id="KW-1185">Reference proteome</keyword>
<dbReference type="Gene3D" id="3.30.1920.20">
    <property type="match status" value="3"/>
</dbReference>
<proteinExistence type="predicted"/>
<evidence type="ECO:0000256" key="2">
    <source>
        <dbReference type="SAM" id="SignalP"/>
    </source>
</evidence>
<protein>
    <recommendedName>
        <fullName evidence="5">Endonuclease</fullName>
    </recommendedName>
</protein>
<dbReference type="PANTHER" id="PTHR12969">
    <property type="entry name" value="NGD5/OSM-6/IFT52"/>
    <property type="match status" value="1"/>
</dbReference>
<keyword evidence="1" id="KW-0175">Coiled coil</keyword>
<accession>A0A0U1NSK9</accession>
<feature type="chain" id="PRO_5038814396" description="Endonuclease" evidence="2">
    <location>
        <begin position="33"/>
        <end position="1173"/>
    </location>
</feature>
<feature type="signal peptide" evidence="2">
    <location>
        <begin position="1"/>
        <end position="32"/>
    </location>
</feature>